<evidence type="ECO:0000256" key="3">
    <source>
        <dbReference type="ARBA" id="ARBA00022452"/>
    </source>
</evidence>
<evidence type="ECO:0000256" key="4">
    <source>
        <dbReference type="ARBA" id="ARBA00022692"/>
    </source>
</evidence>
<dbReference type="SUPFAM" id="SSF54523">
    <property type="entry name" value="Pili subunits"/>
    <property type="match status" value="1"/>
</dbReference>
<evidence type="ECO:0000256" key="2">
    <source>
        <dbReference type="ARBA" id="ARBA00004442"/>
    </source>
</evidence>
<keyword evidence="6" id="KW-0472">Membrane</keyword>
<keyword evidence="7" id="KW-0998">Cell outer membrane</keyword>
<proteinExistence type="predicted"/>
<comment type="caution">
    <text evidence="8">The sequence shown here is derived from an EMBL/GenBank/DDBJ whole genome shotgun (WGS) entry which is preliminary data.</text>
</comment>
<dbReference type="InterPro" id="IPR005594">
    <property type="entry name" value="YadA_C"/>
</dbReference>
<dbReference type="RefSeq" id="WP_071842891.1">
    <property type="nucleotide sequence ID" value="NZ_BPUF01000004.1"/>
</dbReference>
<dbReference type="AlphaFoldDB" id="A0A6L3XZP5"/>
<evidence type="ECO:0000256" key="7">
    <source>
        <dbReference type="ARBA" id="ARBA00023237"/>
    </source>
</evidence>
<keyword evidence="5" id="KW-0732">Signal</keyword>
<name>A0A6L3XZP5_9ENTR</name>
<evidence type="ECO:0000256" key="6">
    <source>
        <dbReference type="ARBA" id="ARBA00023136"/>
    </source>
</evidence>
<sequence length="62" mass="6146">MATNGTDGEKGDKGDAGATYNSESALAVGASVNFNSHVITKVSFSDDTANNMGASVGIGMGF</sequence>
<keyword evidence="3" id="KW-1134">Transmembrane beta strand</keyword>
<protein>
    <submittedName>
        <fullName evidence="8">Surface protein</fullName>
    </submittedName>
</protein>
<gene>
    <name evidence="8" type="ORF">F9C29_06155</name>
</gene>
<dbReference type="Pfam" id="PF03895">
    <property type="entry name" value="YadA_anchor"/>
    <property type="match status" value="1"/>
</dbReference>
<dbReference type="EMBL" id="WBSZ01000112">
    <property type="protein sequence ID" value="KAB2528402.1"/>
    <property type="molecule type" value="Genomic_DNA"/>
</dbReference>
<dbReference type="GO" id="GO:0009986">
    <property type="term" value="C:cell surface"/>
    <property type="evidence" value="ECO:0007669"/>
    <property type="project" value="UniProtKB-SubCell"/>
</dbReference>
<dbReference type="Proteomes" id="UP000476281">
    <property type="component" value="Unassembled WGS sequence"/>
</dbReference>
<evidence type="ECO:0000313" key="8">
    <source>
        <dbReference type="EMBL" id="KAB2528402.1"/>
    </source>
</evidence>
<dbReference type="Gene3D" id="3.30.1300.30">
    <property type="entry name" value="GSPII I/J protein-like"/>
    <property type="match status" value="1"/>
</dbReference>
<accession>A0A6L3XZP5</accession>
<comment type="subcellular location">
    <subcellularLocation>
        <location evidence="2">Cell outer membrane</location>
    </subcellularLocation>
    <subcellularLocation>
        <location evidence="1">Cell surface</location>
    </subcellularLocation>
</comment>
<organism evidence="8 9">
    <name type="scientific">Enterobacter hormaechei</name>
    <dbReference type="NCBI Taxonomy" id="158836"/>
    <lineage>
        <taxon>Bacteria</taxon>
        <taxon>Pseudomonadati</taxon>
        <taxon>Pseudomonadota</taxon>
        <taxon>Gammaproteobacteria</taxon>
        <taxon>Enterobacterales</taxon>
        <taxon>Enterobacteriaceae</taxon>
        <taxon>Enterobacter</taxon>
        <taxon>Enterobacter cloacae complex</taxon>
    </lineage>
</organism>
<evidence type="ECO:0000256" key="1">
    <source>
        <dbReference type="ARBA" id="ARBA00004241"/>
    </source>
</evidence>
<reference evidence="8 9" key="1">
    <citation type="submission" date="2019-09" db="EMBL/GenBank/DDBJ databases">
        <title>Reversal of blaTEM antimicrobial resistance by CRISPR-Cas9 in clinical E. coli and other Enterobacteriaceae strains.</title>
        <authorList>
            <person name="Tagliaferri T."/>
            <person name="Guimaraes N."/>
            <person name="Pereira M."/>
            <person name="Felicori L."/>
            <person name="Horz H.-P."/>
            <person name="Santos S."/>
            <person name="Mendes T."/>
        </authorList>
    </citation>
    <scope>NUCLEOTIDE SEQUENCE [LARGE SCALE GENOMIC DNA]</scope>
    <source>
        <strain evidence="8 9">E2_blaTEM_MG</strain>
    </source>
</reference>
<evidence type="ECO:0000313" key="9">
    <source>
        <dbReference type="Proteomes" id="UP000476281"/>
    </source>
</evidence>
<evidence type="ECO:0000256" key="5">
    <source>
        <dbReference type="ARBA" id="ARBA00022729"/>
    </source>
</evidence>
<keyword evidence="4" id="KW-0812">Transmembrane</keyword>
<dbReference type="GO" id="GO:0009279">
    <property type="term" value="C:cell outer membrane"/>
    <property type="evidence" value="ECO:0007669"/>
    <property type="project" value="UniProtKB-SubCell"/>
</dbReference>
<dbReference type="InterPro" id="IPR045584">
    <property type="entry name" value="Pilin-like"/>
</dbReference>